<evidence type="ECO:0000256" key="2">
    <source>
        <dbReference type="SAM" id="SignalP"/>
    </source>
</evidence>
<dbReference type="Gene3D" id="2.60.40.3760">
    <property type="match status" value="4"/>
</dbReference>
<feature type="region of interest" description="Disordered" evidence="1">
    <location>
        <begin position="30"/>
        <end position="104"/>
    </location>
</feature>
<keyword evidence="2" id="KW-0732">Signal</keyword>
<evidence type="ECO:0000256" key="1">
    <source>
        <dbReference type="SAM" id="MobiDB-lite"/>
    </source>
</evidence>
<feature type="compositionally biased region" description="Basic and acidic residues" evidence="1">
    <location>
        <begin position="44"/>
        <end position="60"/>
    </location>
</feature>
<protein>
    <submittedName>
        <fullName evidence="3">GBS Bsp-like repeat-containing protein</fullName>
    </submittedName>
</protein>
<dbReference type="Pfam" id="PF08481">
    <property type="entry name" value="GBS_Bsp-like"/>
    <property type="match status" value="4"/>
</dbReference>
<feature type="compositionally biased region" description="Acidic residues" evidence="1">
    <location>
        <begin position="68"/>
        <end position="77"/>
    </location>
</feature>
<feature type="signal peptide" evidence="2">
    <location>
        <begin position="1"/>
        <end position="27"/>
    </location>
</feature>
<dbReference type="EMBL" id="CP117826">
    <property type="protein sequence ID" value="XCC62153.1"/>
    <property type="molecule type" value="Genomic_DNA"/>
</dbReference>
<accession>A0AAU8A7S5</accession>
<feature type="chain" id="PRO_5043470726" evidence="2">
    <location>
        <begin position="28"/>
        <end position="657"/>
    </location>
</feature>
<dbReference type="InterPro" id="IPR013688">
    <property type="entry name" value="GBS_Bsp-like"/>
</dbReference>
<feature type="compositionally biased region" description="Low complexity" evidence="1">
    <location>
        <begin position="30"/>
        <end position="40"/>
    </location>
</feature>
<feature type="compositionally biased region" description="Basic and acidic residues" evidence="1">
    <location>
        <begin position="78"/>
        <end position="96"/>
    </location>
</feature>
<reference evidence="3" key="1">
    <citation type="submission" date="2023-02" db="EMBL/GenBank/DDBJ databases">
        <title>Gut commensal Christensenella minuta modulates host metabolism via a new class of secondary bile acids.</title>
        <authorList>
            <person name="Liu C."/>
        </authorList>
    </citation>
    <scope>NUCLEOTIDE SEQUENCE</scope>
    <source>
        <strain evidence="3">CA70</strain>
    </source>
</reference>
<sequence length="657" mass="72010">MKRGRRRLVAVLLCCLLVLSSATIALAEEAPAAPSEDTAAQIGDKTENITDEQEPGKEEDSAPIVEDGVAEEEEKIEETEKIEEKNETKDLPEKQEGPLLDSAQNTVDIVSKEAVDALILEPEARETEESDTKIPTLDHIEKSADPSKTAIFYVAAKGVTDDKSGVKSVEFAVWSEKNGQDDLKWYKGAKDGADSWSVGVNAANHKNDTGKYQIHVYATDNAGNRGLVGTSTVTLDHRDAKIPTLDHIEKSADPSKTAIFYVAAKGVTDDRSGVKSVEFAVWSEKNGQDDLKWYTGVKDGADSWSVGVNAANHKNDTGKYQIHVYATDNAGNRGLVGTSTVTLDHRDTKIPTLDHIEKSADPSKTAIFYVAAKDVMDDRSGVKSVEFAVWSEKNGQDDLKWYKGTKDGADSWSVGVSVLNHKMDTGKYQIHVYATDNAGNRGLVGTTTLVSDFVDNQAPTVAASNILNGDIYGGSKVIYLGGVSDQSGVKSVQAAIWGADYGQDDLKWYSLTNRGNGNWDMTLSLAEHGGPFFDEGIYNVHIYTEDVLGNRACVYTTDFYVEPAVASAGDAEVYYYDFFDSIWVYDISCSTGVSGVFYNFYNEYDDIYVEAHYTDFLTSGDLYLDDMIQPYGTCNLDVGVLDMRGRFYIVGQYYFTV</sequence>
<evidence type="ECO:0000313" key="3">
    <source>
        <dbReference type="EMBL" id="XCC62153.1"/>
    </source>
</evidence>
<name>A0AAU8A7S5_9FIRM</name>
<proteinExistence type="predicted"/>
<dbReference type="AlphaFoldDB" id="A0AAU8A7S5"/>
<dbReference type="RefSeq" id="WP_353423404.1">
    <property type="nucleotide sequence ID" value="NZ_CP117826.1"/>
</dbReference>
<gene>
    <name evidence="3" type="ORF">PUP29_11560</name>
</gene>
<organism evidence="3">
    <name type="scientific">Christensenella massiliensis</name>
    <dbReference type="NCBI Taxonomy" id="1805714"/>
    <lineage>
        <taxon>Bacteria</taxon>
        <taxon>Bacillati</taxon>
        <taxon>Bacillota</taxon>
        <taxon>Clostridia</taxon>
        <taxon>Christensenellales</taxon>
        <taxon>Christensenellaceae</taxon>
        <taxon>Christensenella</taxon>
    </lineage>
</organism>